<sequence>MHVDINLDHYKCYNYRRAGDTCSGSHYLRKETLEEIVLTDLNQLITSINLNEDELIDKLKSRFDIRENKKQDSLRKQLSFAEKRSSELDIIIQMLYEKQLLDAISDERFKKLADSYEAEQVDLDRQILEFRKILTTQIESKNNIEEKFLTTIRKYTLLEKLTPQLVNELIDKIVIHQPVGKGKNRQATIEIYDRFIGEL</sequence>
<gene>
    <name evidence="2" type="ORF">SGODD07_00781</name>
</gene>
<dbReference type="PATRIC" id="fig|1302.21.peg.874"/>
<name>A0A139N838_STRGN</name>
<dbReference type="InterPro" id="IPR025378">
    <property type="entry name" value="DUF4368"/>
</dbReference>
<evidence type="ECO:0000259" key="1">
    <source>
        <dbReference type="Pfam" id="PF14287"/>
    </source>
</evidence>
<protein>
    <submittedName>
        <fullName evidence="2">Site-specific recombinase</fullName>
    </submittedName>
</protein>
<evidence type="ECO:0000313" key="3">
    <source>
        <dbReference type="Proteomes" id="UP000070096"/>
    </source>
</evidence>
<dbReference type="EMBL" id="LQRC01000117">
    <property type="protein sequence ID" value="KXT72209.1"/>
    <property type="molecule type" value="Genomic_DNA"/>
</dbReference>
<comment type="caution">
    <text evidence="2">The sequence shown here is derived from an EMBL/GenBank/DDBJ whole genome shotgun (WGS) entry which is preliminary data.</text>
</comment>
<dbReference type="Pfam" id="PF14287">
    <property type="entry name" value="DUF4368"/>
    <property type="match status" value="1"/>
</dbReference>
<dbReference type="AlphaFoldDB" id="A0A139N838"/>
<proteinExistence type="predicted"/>
<feature type="domain" description="DUF4368" evidence="1">
    <location>
        <begin position="137"/>
        <end position="198"/>
    </location>
</feature>
<reference evidence="2 3" key="1">
    <citation type="submission" date="2016-01" db="EMBL/GenBank/DDBJ databases">
        <title>Highly variable Streptococcus oralis are common among viridans streptococci isolated from primates.</title>
        <authorList>
            <person name="Denapaite D."/>
            <person name="Rieger M."/>
            <person name="Koendgen S."/>
            <person name="Brueckner R."/>
            <person name="Ochigava I."/>
            <person name="Kappeler P."/>
            <person name="Maetz-Rensing K."/>
            <person name="Leendertz F."/>
            <person name="Hakenbeck R."/>
        </authorList>
    </citation>
    <scope>NUCLEOTIDE SEQUENCE [LARGE SCALE GENOMIC DNA]</scope>
    <source>
        <strain evidence="2 3">DD07</strain>
    </source>
</reference>
<accession>A0A139N838</accession>
<dbReference type="Proteomes" id="UP000070096">
    <property type="component" value="Unassembled WGS sequence"/>
</dbReference>
<organism evidence="2 3">
    <name type="scientific">Streptococcus gordonii</name>
    <dbReference type="NCBI Taxonomy" id="1302"/>
    <lineage>
        <taxon>Bacteria</taxon>
        <taxon>Bacillati</taxon>
        <taxon>Bacillota</taxon>
        <taxon>Bacilli</taxon>
        <taxon>Lactobacillales</taxon>
        <taxon>Streptococcaceae</taxon>
        <taxon>Streptococcus</taxon>
    </lineage>
</organism>
<evidence type="ECO:0000313" key="2">
    <source>
        <dbReference type="EMBL" id="KXT72209.1"/>
    </source>
</evidence>